<evidence type="ECO:0000256" key="3">
    <source>
        <dbReference type="ARBA" id="ARBA00023015"/>
    </source>
</evidence>
<dbReference type="PANTHER" id="PTHR13556">
    <property type="entry name" value="TRANSCRIPTIONAL ADAPTER 3-RELATED"/>
    <property type="match status" value="1"/>
</dbReference>
<comment type="caution">
    <text evidence="7">The sequence shown here is derived from an EMBL/GenBank/DDBJ whole genome shotgun (WGS) entry which is preliminary data.</text>
</comment>
<dbReference type="OrthoDB" id="1232at2759"/>
<dbReference type="InterPro" id="IPR019340">
    <property type="entry name" value="Histone_AcTrfase_su3"/>
</dbReference>
<feature type="region of interest" description="Disordered" evidence="6">
    <location>
        <begin position="462"/>
        <end position="502"/>
    </location>
</feature>
<name>A0A427YMG0_9TREE</name>
<feature type="region of interest" description="Disordered" evidence="6">
    <location>
        <begin position="410"/>
        <end position="432"/>
    </location>
</feature>
<comment type="similarity">
    <text evidence="2">Belongs to the NGG1 family.</text>
</comment>
<proteinExistence type="inferred from homology"/>
<evidence type="ECO:0000313" key="7">
    <source>
        <dbReference type="EMBL" id="RSH92231.1"/>
    </source>
</evidence>
<organism evidence="7 8">
    <name type="scientific">Saitozyma podzolica</name>
    <dbReference type="NCBI Taxonomy" id="1890683"/>
    <lineage>
        <taxon>Eukaryota</taxon>
        <taxon>Fungi</taxon>
        <taxon>Dikarya</taxon>
        <taxon>Basidiomycota</taxon>
        <taxon>Agaricomycotina</taxon>
        <taxon>Tremellomycetes</taxon>
        <taxon>Tremellales</taxon>
        <taxon>Trimorphomycetaceae</taxon>
        <taxon>Saitozyma</taxon>
    </lineage>
</organism>
<reference evidence="7 8" key="1">
    <citation type="submission" date="2018-11" db="EMBL/GenBank/DDBJ databases">
        <title>Genome sequence of Saitozyma podzolica DSM 27192.</title>
        <authorList>
            <person name="Aliyu H."/>
            <person name="Gorte O."/>
            <person name="Ochsenreither K."/>
        </authorList>
    </citation>
    <scope>NUCLEOTIDE SEQUENCE [LARGE SCALE GENOMIC DNA]</scope>
    <source>
        <strain evidence="7 8">DSM 27192</strain>
    </source>
</reference>
<dbReference type="Proteomes" id="UP000279259">
    <property type="component" value="Unassembled WGS sequence"/>
</dbReference>
<dbReference type="AlphaFoldDB" id="A0A427YMG0"/>
<dbReference type="Pfam" id="PF10198">
    <property type="entry name" value="Ada3"/>
    <property type="match status" value="1"/>
</dbReference>
<evidence type="ECO:0000256" key="4">
    <source>
        <dbReference type="ARBA" id="ARBA00023163"/>
    </source>
</evidence>
<comment type="subcellular location">
    <subcellularLocation>
        <location evidence="1">Nucleus</location>
    </subcellularLocation>
</comment>
<gene>
    <name evidence="7" type="primary">NGG1</name>
    <name evidence="7" type="ORF">EHS25_008646</name>
</gene>
<dbReference type="GO" id="GO:0005634">
    <property type="term" value="C:nucleus"/>
    <property type="evidence" value="ECO:0007669"/>
    <property type="project" value="UniProtKB-SubCell"/>
</dbReference>
<dbReference type="GO" id="GO:0003713">
    <property type="term" value="F:transcription coactivator activity"/>
    <property type="evidence" value="ECO:0007669"/>
    <property type="project" value="TreeGrafter"/>
</dbReference>
<keyword evidence="3" id="KW-0805">Transcription regulation</keyword>
<evidence type="ECO:0000313" key="8">
    <source>
        <dbReference type="Proteomes" id="UP000279259"/>
    </source>
</evidence>
<feature type="compositionally biased region" description="Basic and acidic residues" evidence="6">
    <location>
        <begin position="67"/>
        <end position="80"/>
    </location>
</feature>
<dbReference type="PANTHER" id="PTHR13556:SF2">
    <property type="entry name" value="TRANSCRIPTIONAL ADAPTER 3"/>
    <property type="match status" value="1"/>
</dbReference>
<evidence type="ECO:0000256" key="6">
    <source>
        <dbReference type="SAM" id="MobiDB-lite"/>
    </source>
</evidence>
<keyword evidence="8" id="KW-1185">Reference proteome</keyword>
<protein>
    <submittedName>
        <fullName evidence="7">Transcriptional regulator</fullName>
    </submittedName>
</protein>
<evidence type="ECO:0000256" key="5">
    <source>
        <dbReference type="ARBA" id="ARBA00023242"/>
    </source>
</evidence>
<accession>A0A427YMG0</accession>
<evidence type="ECO:0000256" key="2">
    <source>
        <dbReference type="ARBA" id="ARBA00005330"/>
    </source>
</evidence>
<keyword evidence="4" id="KW-0804">Transcription</keyword>
<dbReference type="STRING" id="1890683.A0A427YMG0"/>
<dbReference type="GO" id="GO:0000124">
    <property type="term" value="C:SAGA complex"/>
    <property type="evidence" value="ECO:0007669"/>
    <property type="project" value="TreeGrafter"/>
</dbReference>
<feature type="region of interest" description="Disordered" evidence="6">
    <location>
        <begin position="27"/>
        <end position="168"/>
    </location>
</feature>
<feature type="compositionally biased region" description="Low complexity" evidence="6">
    <location>
        <begin position="29"/>
        <end position="42"/>
    </location>
</feature>
<sequence length="502" mass="54876">MPAFTETTLSQSQPPRVCLVPSTSGCLHAAVSPAPSNASSASFRPTPTHAAPITYGSGQLKKKKKRVVDSDDERSARDRSTTLGSPPSHHAPYNTTSTLKIKMPQAKSRPSTAHVEPSPTPSAPTPSALPGSSIDFSLPGQPSRPLIPPRPGVQKPMKPGPKKQSEVSADYSQTKAPSQVGFPTWWNTVEPYIREIREEDLAMLTLKASESYEIPARGRHYTEVWDEEDHAPGSNPRVSVPNMRQMYSGPSQGALAVPHFVPAAEMRDELLVDEHRGLGALTERVVAAVVGESQDTDVEGKSADHIESGGEAGKVDVVDLEERMKKELRAVMLLGEHEEFDHANRDDDEITSSLRQCQRLLLQQTGINEQRKARLAEIARHRLAYAEYQTALDGIEKAIEAGWARRVKKHGLGTKQRSSGSGAAGSGRPPVPEHLKKLVQMRNNWLQSVGLCMRERPKGEVMGMPTHSVYEGIGDDEERDEKTVEDVVEVDEMDVDEVDGVA</sequence>
<dbReference type="EMBL" id="RSCD01000006">
    <property type="protein sequence ID" value="RSH92231.1"/>
    <property type="molecule type" value="Genomic_DNA"/>
</dbReference>
<dbReference type="GO" id="GO:0006357">
    <property type="term" value="P:regulation of transcription by RNA polymerase II"/>
    <property type="evidence" value="ECO:0007669"/>
    <property type="project" value="TreeGrafter"/>
</dbReference>
<evidence type="ECO:0000256" key="1">
    <source>
        <dbReference type="ARBA" id="ARBA00004123"/>
    </source>
</evidence>
<feature type="compositionally biased region" description="Acidic residues" evidence="6">
    <location>
        <begin position="486"/>
        <end position="502"/>
    </location>
</feature>
<keyword evidence="5" id="KW-0539">Nucleus</keyword>